<dbReference type="AlphaFoldDB" id="A0A7X6KZG6"/>
<organism evidence="1 2">
    <name type="scientific">Nocardia gamkensis</name>
    <dbReference type="NCBI Taxonomy" id="352869"/>
    <lineage>
        <taxon>Bacteria</taxon>
        <taxon>Bacillati</taxon>
        <taxon>Actinomycetota</taxon>
        <taxon>Actinomycetes</taxon>
        <taxon>Mycobacteriales</taxon>
        <taxon>Nocardiaceae</taxon>
        <taxon>Nocardia</taxon>
    </lineage>
</organism>
<proteinExistence type="predicted"/>
<dbReference type="InterPro" id="IPR002347">
    <property type="entry name" value="SDR_fam"/>
</dbReference>
<dbReference type="EMBL" id="JAAXOS010000001">
    <property type="protein sequence ID" value="NKY24933.1"/>
    <property type="molecule type" value="Genomic_DNA"/>
</dbReference>
<sequence length="110" mass="11873">MGVHICTLTSTDCYSRPFTIDAATERFLAGASAGVAVTGRRLDRINEVVSQIETRGGRTVGISLDVTDHDATVHCIDQVTEALCLPTILVDNAGVPDAQRAHRRYTRTCT</sequence>
<gene>
    <name evidence="1" type="ORF">HGB38_01570</name>
</gene>
<dbReference type="SUPFAM" id="SSF51735">
    <property type="entry name" value="NAD(P)-binding Rossmann-fold domains"/>
    <property type="match status" value="1"/>
</dbReference>
<accession>A0A7X6KZG6</accession>
<evidence type="ECO:0000313" key="1">
    <source>
        <dbReference type="EMBL" id="NKY24933.1"/>
    </source>
</evidence>
<dbReference type="Pfam" id="PF00106">
    <property type="entry name" value="adh_short"/>
    <property type="match status" value="1"/>
</dbReference>
<evidence type="ECO:0000313" key="2">
    <source>
        <dbReference type="Proteomes" id="UP000540698"/>
    </source>
</evidence>
<name>A0A7X6KZG6_9NOCA</name>
<dbReference type="Proteomes" id="UP000540698">
    <property type="component" value="Unassembled WGS sequence"/>
</dbReference>
<comment type="caution">
    <text evidence="1">The sequence shown here is derived from an EMBL/GenBank/DDBJ whole genome shotgun (WGS) entry which is preliminary data.</text>
</comment>
<protein>
    <submittedName>
        <fullName evidence="1">SDR family NAD(P)-dependent oxidoreductase</fullName>
    </submittedName>
</protein>
<keyword evidence="2" id="KW-1185">Reference proteome</keyword>
<dbReference type="Gene3D" id="3.40.50.720">
    <property type="entry name" value="NAD(P)-binding Rossmann-like Domain"/>
    <property type="match status" value="1"/>
</dbReference>
<reference evidence="1 2" key="1">
    <citation type="submission" date="2020-04" db="EMBL/GenBank/DDBJ databases">
        <title>MicrobeNet Type strains.</title>
        <authorList>
            <person name="Nicholson A.C."/>
        </authorList>
    </citation>
    <scope>NUCLEOTIDE SEQUENCE [LARGE SCALE GENOMIC DNA]</scope>
    <source>
        <strain evidence="1 2">DSM 44956</strain>
    </source>
</reference>
<dbReference type="InterPro" id="IPR036291">
    <property type="entry name" value="NAD(P)-bd_dom_sf"/>
</dbReference>